<evidence type="ECO:0000313" key="6">
    <source>
        <dbReference type="Proteomes" id="UP000288805"/>
    </source>
</evidence>
<dbReference type="Pfam" id="PF00171">
    <property type="entry name" value="Aldedh"/>
    <property type="match status" value="1"/>
</dbReference>
<comment type="caution">
    <text evidence="5">The sequence shown here is derived from an EMBL/GenBank/DDBJ whole genome shotgun (WGS) entry which is preliminary data.</text>
</comment>
<dbReference type="EMBL" id="QGNW01001172">
    <property type="protein sequence ID" value="RVW52145.1"/>
    <property type="molecule type" value="Genomic_DNA"/>
</dbReference>
<evidence type="ECO:0000256" key="2">
    <source>
        <dbReference type="ARBA" id="ARBA00023002"/>
    </source>
</evidence>
<feature type="domain" description="Aldehyde dehydrogenase" evidence="4">
    <location>
        <begin position="1"/>
        <end position="103"/>
    </location>
</feature>
<dbReference type="AlphaFoldDB" id="A0A438EWT5"/>
<dbReference type="PANTHER" id="PTHR43521">
    <property type="entry name" value="ALPHA-AMINOADIPIC SEMIALDEHYDE DEHYDROGENASE"/>
    <property type="match status" value="1"/>
</dbReference>
<evidence type="ECO:0000256" key="3">
    <source>
        <dbReference type="ARBA" id="ARBA00023027"/>
    </source>
</evidence>
<evidence type="ECO:0000259" key="4">
    <source>
        <dbReference type="Pfam" id="PF00171"/>
    </source>
</evidence>
<keyword evidence="2" id="KW-0560">Oxidoreductase</keyword>
<sequence length="150" mass="16201">MGDPLKTGTLLGPLHTKALKRNFRTVMQKIKSQGGKVFIGDVVSSVGNFVRPTIVEISPNADVVKEELFVPVLYVIKFTTFEEAMQINNSISPGSSNSIFTRKPHLVVPGLGANSFSATPARATLSALVVSVVLNRALAREFISVKLSLY</sequence>
<reference evidence="5 6" key="1">
    <citation type="journal article" date="2018" name="PLoS Genet.">
        <title>Population sequencing reveals clonal diversity and ancestral inbreeding in the grapevine cultivar Chardonnay.</title>
        <authorList>
            <person name="Roach M.J."/>
            <person name="Johnson D.L."/>
            <person name="Bohlmann J."/>
            <person name="van Vuuren H.J."/>
            <person name="Jones S.J."/>
            <person name="Pretorius I.S."/>
            <person name="Schmidt S.A."/>
            <person name="Borneman A.R."/>
        </authorList>
    </citation>
    <scope>NUCLEOTIDE SEQUENCE [LARGE SCALE GENOMIC DNA]</scope>
    <source>
        <strain evidence="6">cv. Chardonnay</strain>
        <tissue evidence="5">Leaf</tissue>
    </source>
</reference>
<dbReference type="InterPro" id="IPR016163">
    <property type="entry name" value="Ald_DH_C"/>
</dbReference>
<comment type="similarity">
    <text evidence="1">Belongs to the aldehyde dehydrogenase family.</text>
</comment>
<dbReference type="InterPro" id="IPR016161">
    <property type="entry name" value="Ald_DH/histidinol_DH"/>
</dbReference>
<dbReference type="InterPro" id="IPR015590">
    <property type="entry name" value="Aldehyde_DH_dom"/>
</dbReference>
<evidence type="ECO:0000313" key="5">
    <source>
        <dbReference type="EMBL" id="RVW52145.1"/>
    </source>
</evidence>
<protein>
    <submittedName>
        <fullName evidence="5">Aldehyde dehydrogenase family 7 member A1</fullName>
    </submittedName>
</protein>
<dbReference type="Proteomes" id="UP000288805">
    <property type="component" value="Unassembled WGS sequence"/>
</dbReference>
<name>A0A438EWT5_VITVI</name>
<dbReference type="SUPFAM" id="SSF53720">
    <property type="entry name" value="ALDH-like"/>
    <property type="match status" value="1"/>
</dbReference>
<evidence type="ECO:0000256" key="1">
    <source>
        <dbReference type="ARBA" id="ARBA00009986"/>
    </source>
</evidence>
<dbReference type="PANTHER" id="PTHR43521:SF1">
    <property type="entry name" value="ALPHA-AMINOADIPIC SEMIALDEHYDE DEHYDROGENASE"/>
    <property type="match status" value="1"/>
</dbReference>
<dbReference type="GO" id="GO:0004029">
    <property type="term" value="F:aldehyde dehydrogenase (NAD+) activity"/>
    <property type="evidence" value="ECO:0007669"/>
    <property type="project" value="InterPro"/>
</dbReference>
<proteinExistence type="inferred from homology"/>
<dbReference type="InterPro" id="IPR044638">
    <property type="entry name" value="ALDH7A1-like"/>
</dbReference>
<dbReference type="Gene3D" id="3.40.309.10">
    <property type="entry name" value="Aldehyde Dehydrogenase, Chain A, domain 2"/>
    <property type="match status" value="1"/>
</dbReference>
<keyword evidence="3" id="KW-0520">NAD</keyword>
<gene>
    <name evidence="5" type="primary">AL7A1_0</name>
    <name evidence="5" type="ORF">CK203_077833</name>
</gene>
<accession>A0A438EWT5</accession>
<organism evidence="5 6">
    <name type="scientific">Vitis vinifera</name>
    <name type="common">Grape</name>
    <dbReference type="NCBI Taxonomy" id="29760"/>
    <lineage>
        <taxon>Eukaryota</taxon>
        <taxon>Viridiplantae</taxon>
        <taxon>Streptophyta</taxon>
        <taxon>Embryophyta</taxon>
        <taxon>Tracheophyta</taxon>
        <taxon>Spermatophyta</taxon>
        <taxon>Magnoliopsida</taxon>
        <taxon>eudicotyledons</taxon>
        <taxon>Gunneridae</taxon>
        <taxon>Pentapetalae</taxon>
        <taxon>rosids</taxon>
        <taxon>Vitales</taxon>
        <taxon>Vitaceae</taxon>
        <taxon>Viteae</taxon>
        <taxon>Vitis</taxon>
    </lineage>
</organism>